<dbReference type="EMBL" id="CP000886">
    <property type="protein sequence ID" value="ABX66773.1"/>
    <property type="molecule type" value="Genomic_DNA"/>
</dbReference>
<organism evidence="2 3">
    <name type="scientific">Salmonella paratyphi B (strain ATCC BAA-1250 / SPB7)</name>
    <dbReference type="NCBI Taxonomy" id="1016998"/>
    <lineage>
        <taxon>Bacteria</taxon>
        <taxon>Pseudomonadati</taxon>
        <taxon>Pseudomonadota</taxon>
        <taxon>Gammaproteobacteria</taxon>
        <taxon>Enterobacterales</taxon>
        <taxon>Enterobacteriaceae</taxon>
        <taxon>Salmonella</taxon>
    </lineage>
</organism>
<dbReference type="AlphaFoldDB" id="A0A6C6YZS9"/>
<accession>A0A6C6YZS9</accession>
<dbReference type="Proteomes" id="UP000008556">
    <property type="component" value="Chromosome"/>
</dbReference>
<name>A0A6C6YZS9_SALPB</name>
<feature type="compositionally biased region" description="Basic and acidic residues" evidence="1">
    <location>
        <begin position="16"/>
        <end position="33"/>
    </location>
</feature>
<proteinExistence type="predicted"/>
<sequence>MHAARLYPCQAQNQPENDHHGQVRQQEERDSHHNFLLTSI</sequence>
<evidence type="ECO:0000256" key="1">
    <source>
        <dbReference type="SAM" id="MobiDB-lite"/>
    </source>
</evidence>
<reference evidence="2 3" key="1">
    <citation type="submission" date="2007-11" db="EMBL/GenBank/DDBJ databases">
        <authorList>
            <consortium name="The Salmonella enterica serovar Paratyphi B Genome Sequencing Project"/>
            <person name="McClelland M."/>
            <person name="Sanderson E.K."/>
            <person name="Porwollik S."/>
            <person name="Spieth J."/>
            <person name="Clifton W.S."/>
            <person name="Fulton R."/>
            <person name="Cordes M."/>
            <person name="Wollam A."/>
            <person name="Shah N."/>
            <person name="Pepin K."/>
            <person name="Bhonagiri V."/>
            <person name="Nash W."/>
            <person name="Johnson M."/>
            <person name="Thiruvilangam P."/>
            <person name="Wilson R."/>
        </authorList>
    </citation>
    <scope>NUCLEOTIDE SEQUENCE [LARGE SCALE GENOMIC DNA]</scope>
    <source>
        <strain evidence="3">ATCC BAA-1250 / SPB7</strain>
    </source>
</reference>
<feature type="region of interest" description="Disordered" evidence="1">
    <location>
        <begin position="1"/>
        <end position="40"/>
    </location>
</feature>
<evidence type="ECO:0000313" key="3">
    <source>
        <dbReference type="Proteomes" id="UP000008556"/>
    </source>
</evidence>
<gene>
    <name evidence="2" type="ordered locus">SPAB_01365</name>
</gene>
<protein>
    <submittedName>
        <fullName evidence="2">Uncharacterized protein</fullName>
    </submittedName>
</protein>
<dbReference type="KEGG" id="spq:SPAB_01365"/>
<evidence type="ECO:0000313" key="2">
    <source>
        <dbReference type="EMBL" id="ABX66773.1"/>
    </source>
</evidence>